<dbReference type="EMBL" id="BLRY01000070">
    <property type="protein sequence ID" value="GFP27813.1"/>
    <property type="molecule type" value="Genomic_DNA"/>
</dbReference>
<comment type="similarity">
    <text evidence="1">Belongs to the protein kinase superfamily. ADCK protein kinase family.</text>
</comment>
<dbReference type="PANTHER" id="PTHR10566">
    <property type="entry name" value="CHAPERONE-ACTIVITY OF BC1 COMPLEX CABC1 -RELATED"/>
    <property type="match status" value="1"/>
</dbReference>
<sequence>MNLLFPPGRIKHIQRYQEIVRVLLEEGLTSLVNLFGVSRLLSVPLRLLTSRARAAKELSLEERIRLSLEKLGPTFIKLGQILSTRPDLLPRPLIFELEKLQDEVSPIHFSAIREQVERELGRALEDLFKEFEEKPVASASIGQVHAAVTRNGDQVVVKVKKPEADRLIEIDLDILVTQAKFLEEHTEWARKYRLVNVALEFQRILLNEIDYIVEGRNIEIFQKNFKDNDHALIPLVHWDYTTRGVLTMERIHGIRLSDLHDLDEVGYDRPTIARIGAEMYFKMIFEDGFFHADPHPGNFLVVSEDVIGVMDFGTVGRITDETRAQVSQLFVALINKDVSELVDRLIDVGIVTEETDKRLLTYDIDMLMMRYHDISVRQVRVAEALNDLFGVVYKHRVIIPTELGLLLKTLVTLEGVCTMLDPGFNLIEVGRPFASQLVSEKANPLRWGPELLEDLRQLNKLLRTLPQQISDTLKQVGEGKLKVSLDHLGMGGFMNTLRRVIDQLSLSILIASFVLGSSLIIAQGRLLPPGVMPLTFLILVPAALLGLWLVFSIFTSRK</sequence>
<feature type="transmembrane region" description="Helical" evidence="2">
    <location>
        <begin position="504"/>
        <end position="522"/>
    </location>
</feature>
<name>A0A6V8P667_9ACTN</name>
<dbReference type="CDD" id="cd05121">
    <property type="entry name" value="ABC1_ADCK3-like"/>
    <property type="match status" value="1"/>
</dbReference>
<dbReference type="InterPro" id="IPR050154">
    <property type="entry name" value="UbiB_kinase"/>
</dbReference>
<dbReference type="Proteomes" id="UP000591948">
    <property type="component" value="Unassembled WGS sequence"/>
</dbReference>
<evidence type="ECO:0000256" key="1">
    <source>
        <dbReference type="ARBA" id="ARBA00009670"/>
    </source>
</evidence>
<dbReference type="RefSeq" id="WP_176233491.1">
    <property type="nucleotide sequence ID" value="NZ_BLRY01000070.1"/>
</dbReference>
<keyword evidence="2" id="KW-0472">Membrane</keyword>
<organism evidence="4 5">
    <name type="scientific">Candidatus Hakubella thermalkaliphila</name>
    <dbReference type="NCBI Taxonomy" id="2754717"/>
    <lineage>
        <taxon>Bacteria</taxon>
        <taxon>Bacillati</taxon>
        <taxon>Actinomycetota</taxon>
        <taxon>Actinomycetota incertae sedis</taxon>
        <taxon>Candidatus Hakubellales</taxon>
        <taxon>Candidatus Hakubellaceae</taxon>
        <taxon>Candidatus Hakubella</taxon>
    </lineage>
</organism>
<keyword evidence="2" id="KW-0812">Transmembrane</keyword>
<comment type="caution">
    <text evidence="4">The sequence shown here is derived from an EMBL/GenBank/DDBJ whole genome shotgun (WGS) entry which is preliminary data.</text>
</comment>
<gene>
    <name evidence="4" type="ORF">HKBW3S33_01223</name>
</gene>
<evidence type="ECO:0000313" key="4">
    <source>
        <dbReference type="EMBL" id="GFP27813.1"/>
    </source>
</evidence>
<keyword evidence="4" id="KW-0830">Ubiquinone</keyword>
<dbReference type="PANTHER" id="PTHR10566:SF113">
    <property type="entry name" value="PROTEIN ACTIVITY OF BC1 COMPLEX KINASE 7, CHLOROPLASTIC"/>
    <property type="match status" value="1"/>
</dbReference>
<dbReference type="SUPFAM" id="SSF56112">
    <property type="entry name" value="Protein kinase-like (PK-like)"/>
    <property type="match status" value="1"/>
</dbReference>
<reference evidence="4 5" key="1">
    <citation type="journal article" date="2020" name="Front. Microbiol.">
        <title>Single-cell genomics of novel Actinobacteria with the Wood-Ljungdahl pathway discovered in a serpentinizing system.</title>
        <authorList>
            <person name="Merino N."/>
            <person name="Kawai M."/>
            <person name="Boyd E.S."/>
            <person name="Colman D.R."/>
            <person name="McGlynn S.E."/>
            <person name="Nealson K.H."/>
            <person name="Kurokawa K."/>
            <person name="Hongoh Y."/>
        </authorList>
    </citation>
    <scope>NUCLEOTIDE SEQUENCE [LARGE SCALE GENOMIC DNA]</scope>
    <source>
        <strain evidence="4 5">S33</strain>
    </source>
</reference>
<evidence type="ECO:0000256" key="2">
    <source>
        <dbReference type="SAM" id="Phobius"/>
    </source>
</evidence>
<feature type="transmembrane region" description="Helical" evidence="2">
    <location>
        <begin position="534"/>
        <end position="554"/>
    </location>
</feature>
<dbReference type="InterPro" id="IPR011009">
    <property type="entry name" value="Kinase-like_dom_sf"/>
</dbReference>
<keyword evidence="2" id="KW-1133">Transmembrane helix</keyword>
<dbReference type="Pfam" id="PF03109">
    <property type="entry name" value="ABC1"/>
    <property type="match status" value="1"/>
</dbReference>
<feature type="domain" description="ABC1 atypical kinase-like" evidence="3">
    <location>
        <begin position="99"/>
        <end position="342"/>
    </location>
</feature>
<dbReference type="InterPro" id="IPR004147">
    <property type="entry name" value="ABC1_dom"/>
</dbReference>
<keyword evidence="5" id="KW-1185">Reference proteome</keyword>
<evidence type="ECO:0000259" key="3">
    <source>
        <dbReference type="Pfam" id="PF03109"/>
    </source>
</evidence>
<protein>
    <submittedName>
        <fullName evidence="4">Ubiquinone biosynthesis protein</fullName>
    </submittedName>
</protein>
<proteinExistence type="inferred from homology"/>
<dbReference type="AlphaFoldDB" id="A0A6V8P667"/>
<accession>A0A6V8P667</accession>
<evidence type="ECO:0000313" key="5">
    <source>
        <dbReference type="Proteomes" id="UP000591948"/>
    </source>
</evidence>